<keyword evidence="2" id="KW-1185">Reference proteome</keyword>
<dbReference type="Proteomes" id="UP000031449">
    <property type="component" value="Chromosome"/>
</dbReference>
<reference evidence="1 2" key="1">
    <citation type="submission" date="2014-08" db="EMBL/GenBank/DDBJ databases">
        <title>Complete genome of a marine bacteria Jeotgalibacillus malaysiensis.</title>
        <authorList>
            <person name="Yaakop A.S."/>
            <person name="Chan K.-G."/>
            <person name="Goh K.M."/>
        </authorList>
    </citation>
    <scope>NUCLEOTIDE SEQUENCE [LARGE SCALE GENOMIC DNA]</scope>
    <source>
        <strain evidence="1 2">D5</strain>
    </source>
</reference>
<dbReference type="EMBL" id="CP009416">
    <property type="protein sequence ID" value="AJD89850.1"/>
    <property type="molecule type" value="Genomic_DNA"/>
</dbReference>
<name>A0A0B5AHJ2_9BACL</name>
<proteinExistence type="predicted"/>
<evidence type="ECO:0000313" key="2">
    <source>
        <dbReference type="Proteomes" id="UP000031449"/>
    </source>
</evidence>
<dbReference type="BioCyc" id="JESP1508404:G14D9-9750-MONOMER"/>
<dbReference type="HOGENOM" id="CLU_2633353_0_0_9"/>
<sequence>MMNEKHVRTLLETMKQYNQSGITQTISSEDQKRLHVNYEKESDAFMIRDFESKMNQQISDINDAVKVIATQLKKMIT</sequence>
<dbReference type="STRING" id="1508404.JMA_05330"/>
<protein>
    <submittedName>
        <fullName evidence="1">Uncharacterized protein</fullName>
    </submittedName>
</protein>
<organism evidence="1 2">
    <name type="scientific">Jeotgalibacillus malaysiensis</name>
    <dbReference type="NCBI Taxonomy" id="1508404"/>
    <lineage>
        <taxon>Bacteria</taxon>
        <taxon>Bacillati</taxon>
        <taxon>Bacillota</taxon>
        <taxon>Bacilli</taxon>
        <taxon>Bacillales</taxon>
        <taxon>Caryophanaceae</taxon>
        <taxon>Jeotgalibacillus</taxon>
    </lineage>
</organism>
<dbReference type="KEGG" id="jeo:JMA_05330"/>
<gene>
    <name evidence="1" type="ORF">JMA_05330</name>
</gene>
<accession>A0A0B5AHJ2</accession>
<evidence type="ECO:0000313" key="1">
    <source>
        <dbReference type="EMBL" id="AJD89850.1"/>
    </source>
</evidence>
<dbReference type="AlphaFoldDB" id="A0A0B5AHJ2"/>